<name>A0A0B5F2K4_STRA4</name>
<feature type="compositionally biased region" description="Low complexity" evidence="1">
    <location>
        <begin position="170"/>
        <end position="183"/>
    </location>
</feature>
<feature type="compositionally biased region" description="Gly residues" evidence="1">
    <location>
        <begin position="53"/>
        <end position="62"/>
    </location>
</feature>
<evidence type="ECO:0008006" key="4">
    <source>
        <dbReference type="Google" id="ProtNLM"/>
    </source>
</evidence>
<proteinExistence type="predicted"/>
<accession>A0A0B5F2K4</accession>
<evidence type="ECO:0000313" key="2">
    <source>
        <dbReference type="EMBL" id="AJE85126.1"/>
    </source>
</evidence>
<feature type="region of interest" description="Disordered" evidence="1">
    <location>
        <begin position="1"/>
        <end position="112"/>
    </location>
</feature>
<feature type="region of interest" description="Disordered" evidence="1">
    <location>
        <begin position="142"/>
        <end position="193"/>
    </location>
</feature>
<protein>
    <recommendedName>
        <fullName evidence="4">Serine/arginine repetitive matrix protein 2</fullName>
    </recommendedName>
</protein>
<evidence type="ECO:0000256" key="1">
    <source>
        <dbReference type="SAM" id="MobiDB-lite"/>
    </source>
</evidence>
<gene>
    <name evidence="2" type="ORF">SLNWT_4750</name>
</gene>
<organism evidence="2 3">
    <name type="scientific">Streptomyces albus (strain ATCC 21838 / DSM 41398 / FERM P-419 / JCM 4703 / NBRC 107858)</name>
    <dbReference type="NCBI Taxonomy" id="1081613"/>
    <lineage>
        <taxon>Bacteria</taxon>
        <taxon>Bacillati</taxon>
        <taxon>Actinomycetota</taxon>
        <taxon>Actinomycetes</taxon>
        <taxon>Kitasatosporales</taxon>
        <taxon>Streptomycetaceae</taxon>
        <taxon>Streptomyces</taxon>
    </lineage>
</organism>
<sequence length="338" mass="35218">MAGQDEGFGWNPETGRWDDGPRAPYTPPPPPRPEFAPRPHPDPDGGQPPSEGGEFGPGGGPVPGRAESPVAEQHQYAAGDQGEFGPDGQWRHAGPVSRSSHPVPPQGPGGPWYRGRSGAVAAVLALALMGGGLGGLLLAGGGDGDGSEDKPSASASAGSAPGPSEPPVTAGPSVAPTSPSASEEPPPGYRAVTEDEFSLVVPKGWQRRTKSGEKGVTLYYYEQPGGGPGRIQIFPVTEEDATPRGTLELAETFIDGTPGYDRHSLKDLPEDPRGPAAELDYSADSQEFGVRMRTVDRVVRGADGQLWTVLSQGPAADWPAQRKVHRTVLRGLCFGTEC</sequence>
<dbReference type="EMBL" id="CP010519">
    <property type="protein sequence ID" value="AJE85126.1"/>
    <property type="molecule type" value="Genomic_DNA"/>
</dbReference>
<reference evidence="2 3" key="1">
    <citation type="submission" date="2015-01" db="EMBL/GenBank/DDBJ databases">
        <title>Enhanced salinomycin production by adjusting the supply of polyketide extender units in Streptomyce albus DSM 41398.</title>
        <authorList>
            <person name="Lu C."/>
        </authorList>
    </citation>
    <scope>NUCLEOTIDE SEQUENCE [LARGE SCALE GENOMIC DNA]</scope>
    <source>
        <strain evidence="3">ATCC 21838 / DSM 41398 / FERM P-419 / JCM 4703 / NBRC 107858</strain>
    </source>
</reference>
<evidence type="ECO:0000313" key="3">
    <source>
        <dbReference type="Proteomes" id="UP000031523"/>
    </source>
</evidence>
<dbReference type="Proteomes" id="UP000031523">
    <property type="component" value="Chromosome"/>
</dbReference>
<dbReference type="KEGG" id="sals:SLNWT_4750"/>
<feature type="compositionally biased region" description="Pro residues" evidence="1">
    <location>
        <begin position="24"/>
        <end position="34"/>
    </location>
</feature>
<keyword evidence="3" id="KW-1185">Reference proteome</keyword>
<feature type="compositionally biased region" description="Low complexity" evidence="1">
    <location>
        <begin position="152"/>
        <end position="162"/>
    </location>
</feature>
<dbReference type="AlphaFoldDB" id="A0A0B5F2K4"/>